<evidence type="ECO:0000256" key="3">
    <source>
        <dbReference type="ARBA" id="ARBA00022475"/>
    </source>
</evidence>
<dbReference type="GO" id="GO:0007189">
    <property type="term" value="P:adenylate cyclase-activating G protein-coupled receptor signaling pathway"/>
    <property type="evidence" value="ECO:0007669"/>
    <property type="project" value="TreeGrafter"/>
</dbReference>
<accession>A0A336KLR9</accession>
<name>A0A336KLR9_CULSO</name>
<comment type="subcellular location">
    <subcellularLocation>
        <location evidence="1">Cell membrane</location>
        <topology evidence="1">Multi-pass membrane protein</topology>
    </subcellularLocation>
</comment>
<dbReference type="Gene3D" id="1.20.1070.10">
    <property type="entry name" value="Rhodopsin 7-helix transmembrane proteins"/>
    <property type="match status" value="1"/>
</dbReference>
<dbReference type="AlphaFoldDB" id="A0A336KLR9"/>
<dbReference type="PRINTS" id="PR00237">
    <property type="entry name" value="GPCRRHODOPSN"/>
</dbReference>
<evidence type="ECO:0000256" key="11">
    <source>
        <dbReference type="RuleBase" id="RU000688"/>
    </source>
</evidence>
<feature type="transmembrane region" description="Helical" evidence="12">
    <location>
        <begin position="274"/>
        <end position="299"/>
    </location>
</feature>
<evidence type="ECO:0000256" key="9">
    <source>
        <dbReference type="ARBA" id="ARBA00023180"/>
    </source>
</evidence>
<keyword evidence="8 11" id="KW-0675">Receptor</keyword>
<dbReference type="VEuPathDB" id="VectorBase:CSON012123"/>
<proteinExistence type="inferred from homology"/>
<feature type="transmembrane region" description="Helical" evidence="12">
    <location>
        <begin position="195"/>
        <end position="218"/>
    </location>
</feature>
<dbReference type="OMA" id="HMITRYI"/>
<dbReference type="InterPro" id="IPR017452">
    <property type="entry name" value="GPCR_Rhodpsn_7TM"/>
</dbReference>
<evidence type="ECO:0000256" key="5">
    <source>
        <dbReference type="ARBA" id="ARBA00022989"/>
    </source>
</evidence>
<feature type="transmembrane region" description="Helical" evidence="12">
    <location>
        <begin position="110"/>
        <end position="132"/>
    </location>
</feature>
<reference evidence="15" key="2">
    <citation type="submission" date="2018-07" db="EMBL/GenBank/DDBJ databases">
        <authorList>
            <person name="Quirk P.G."/>
            <person name="Krulwich T.A."/>
        </authorList>
    </citation>
    <scope>NUCLEOTIDE SEQUENCE</scope>
</reference>
<evidence type="ECO:0000256" key="10">
    <source>
        <dbReference type="ARBA" id="ARBA00023224"/>
    </source>
</evidence>
<organism evidence="14">
    <name type="scientific">Culicoides sonorensis</name>
    <name type="common">Biting midge</name>
    <dbReference type="NCBI Taxonomy" id="179676"/>
    <lineage>
        <taxon>Eukaryota</taxon>
        <taxon>Metazoa</taxon>
        <taxon>Ecdysozoa</taxon>
        <taxon>Arthropoda</taxon>
        <taxon>Hexapoda</taxon>
        <taxon>Insecta</taxon>
        <taxon>Pterygota</taxon>
        <taxon>Neoptera</taxon>
        <taxon>Endopterygota</taxon>
        <taxon>Diptera</taxon>
        <taxon>Nematocera</taxon>
        <taxon>Chironomoidea</taxon>
        <taxon>Ceratopogonidae</taxon>
        <taxon>Ceratopogoninae</taxon>
        <taxon>Culicoides</taxon>
        <taxon>Monoculicoides</taxon>
    </lineage>
</organism>
<keyword evidence="7 12" id="KW-0472">Membrane</keyword>
<evidence type="ECO:0000256" key="6">
    <source>
        <dbReference type="ARBA" id="ARBA00023040"/>
    </source>
</evidence>
<evidence type="ECO:0000256" key="4">
    <source>
        <dbReference type="ARBA" id="ARBA00022692"/>
    </source>
</evidence>
<dbReference type="EMBL" id="UFQS01000556">
    <property type="protein sequence ID" value="SSX04898.1"/>
    <property type="molecule type" value="Genomic_DNA"/>
</dbReference>
<dbReference type="GO" id="GO:0004930">
    <property type="term" value="F:G protein-coupled receptor activity"/>
    <property type="evidence" value="ECO:0007669"/>
    <property type="project" value="UniProtKB-KW"/>
</dbReference>
<keyword evidence="4 11" id="KW-0812">Transmembrane</keyword>
<sequence>MSESTSTSENITKFINLTVKPCAKSCNVWIEIILVGNYIVGIVGNLIAFLHLCRKRSFKNSRHPLMLKCLISNNLVGLIGMLILHLTANHLLPALNCPTSFKEWTCIGRVLFRFFGLSSGCVALVMALERFLALTKPFTYQQFITKRLIGKTILCLWIFVFCWTCLPFIGFGLYINKAHDECINYKEAREEKDIIYAYLMFGLGMILCSGIVICNLSVTKVLCKAHFSRRGSTSSLYYQQVNIKHMTRTLFQISSRPSFNSTVPTSEEIRFAKLMLILSISFVICWCPQMITIILYQVLPSPAYDGRNFVKLFSKVSDFLLLLHFVSDPYIYVLLRNNRQRNKFNDMIKKILSAKTKSNPNDEDQQNLSLDNVMNCNTHMLINLNNGTTNNDDPNMSNRRASAVCFSSTVLDNNGSAGQTHGGSSWN</sequence>
<feature type="transmembrane region" description="Helical" evidence="12">
    <location>
        <begin position="153"/>
        <end position="175"/>
    </location>
</feature>
<reference evidence="14" key="1">
    <citation type="submission" date="2018-04" db="EMBL/GenBank/DDBJ databases">
        <authorList>
            <person name="Go L.Y."/>
            <person name="Mitchell J.A."/>
        </authorList>
    </citation>
    <scope>NUCLEOTIDE SEQUENCE</scope>
    <source>
        <tissue evidence="14">Whole organism</tissue>
    </source>
</reference>
<comment type="similarity">
    <text evidence="2 11">Belongs to the G-protein coupled receptor 1 family.</text>
</comment>
<evidence type="ECO:0000256" key="1">
    <source>
        <dbReference type="ARBA" id="ARBA00004651"/>
    </source>
</evidence>
<dbReference type="GO" id="GO:0005886">
    <property type="term" value="C:plasma membrane"/>
    <property type="evidence" value="ECO:0007669"/>
    <property type="project" value="UniProtKB-SubCell"/>
</dbReference>
<evidence type="ECO:0000313" key="15">
    <source>
        <dbReference type="EMBL" id="SSX25261.1"/>
    </source>
</evidence>
<evidence type="ECO:0000259" key="13">
    <source>
        <dbReference type="PROSITE" id="PS50262"/>
    </source>
</evidence>
<feature type="domain" description="G-protein coupled receptors family 1 profile" evidence="13">
    <location>
        <begin position="44"/>
        <end position="332"/>
    </location>
</feature>
<feature type="transmembrane region" description="Helical" evidence="12">
    <location>
        <begin position="65"/>
        <end position="86"/>
    </location>
</feature>
<evidence type="ECO:0000256" key="8">
    <source>
        <dbReference type="ARBA" id="ARBA00023170"/>
    </source>
</evidence>
<dbReference type="Pfam" id="PF00001">
    <property type="entry name" value="7tm_1"/>
    <property type="match status" value="1"/>
</dbReference>
<feature type="transmembrane region" description="Helical" evidence="12">
    <location>
        <begin position="319"/>
        <end position="335"/>
    </location>
</feature>
<dbReference type="EMBL" id="UFQT01000556">
    <property type="protein sequence ID" value="SSX25261.1"/>
    <property type="molecule type" value="Genomic_DNA"/>
</dbReference>
<dbReference type="InterPro" id="IPR000276">
    <property type="entry name" value="GPCR_Rhodpsn"/>
</dbReference>
<keyword evidence="6 11" id="KW-0297">G-protein coupled receptor</keyword>
<keyword evidence="3" id="KW-1003">Cell membrane</keyword>
<evidence type="ECO:0000256" key="12">
    <source>
        <dbReference type="SAM" id="Phobius"/>
    </source>
</evidence>
<keyword evidence="10 11" id="KW-0807">Transducer</keyword>
<protein>
    <submittedName>
        <fullName evidence="14">CSON012123 protein</fullName>
    </submittedName>
</protein>
<gene>
    <name evidence="14" type="primary">CSON012123</name>
</gene>
<feature type="transmembrane region" description="Helical" evidence="12">
    <location>
        <begin position="28"/>
        <end position="53"/>
    </location>
</feature>
<evidence type="ECO:0000256" key="7">
    <source>
        <dbReference type="ARBA" id="ARBA00023136"/>
    </source>
</evidence>
<dbReference type="PANTHER" id="PTHR11866">
    <property type="entry name" value="G-PROTEIN COUPLED RECEPTOR FAMILY 1 MEMBER"/>
    <property type="match status" value="1"/>
</dbReference>
<keyword evidence="5 12" id="KW-1133">Transmembrane helix</keyword>
<evidence type="ECO:0000313" key="14">
    <source>
        <dbReference type="EMBL" id="SSX04898.1"/>
    </source>
</evidence>
<dbReference type="GO" id="GO:0007204">
    <property type="term" value="P:positive regulation of cytosolic calcium ion concentration"/>
    <property type="evidence" value="ECO:0007669"/>
    <property type="project" value="TreeGrafter"/>
</dbReference>
<keyword evidence="9" id="KW-0325">Glycoprotein</keyword>
<evidence type="ECO:0000256" key="2">
    <source>
        <dbReference type="ARBA" id="ARBA00010663"/>
    </source>
</evidence>
<dbReference type="PANTHER" id="PTHR11866:SF16">
    <property type="entry name" value="PROSTAGLANDIN E2 RECEPTOR EP4 SUBTYPE-LIKE PROTEIN"/>
    <property type="match status" value="1"/>
</dbReference>
<dbReference type="PROSITE" id="PS00237">
    <property type="entry name" value="G_PROTEIN_RECEP_F1_1"/>
    <property type="match status" value="1"/>
</dbReference>
<dbReference type="SUPFAM" id="SSF81321">
    <property type="entry name" value="Family A G protein-coupled receptor-like"/>
    <property type="match status" value="1"/>
</dbReference>
<dbReference type="InterPro" id="IPR008365">
    <property type="entry name" value="Prostanoid_rcpt"/>
</dbReference>
<dbReference type="PROSITE" id="PS50262">
    <property type="entry name" value="G_PROTEIN_RECEP_F1_2"/>
    <property type="match status" value="1"/>
</dbReference>